<dbReference type="AlphaFoldDB" id="A0A451DK83"/>
<evidence type="ECO:0000313" key="15">
    <source>
        <dbReference type="Proteomes" id="UP000294462"/>
    </source>
</evidence>
<dbReference type="EC" id="2.5.1.75" evidence="10"/>
<evidence type="ECO:0000256" key="8">
    <source>
        <dbReference type="ARBA" id="ARBA00022842"/>
    </source>
</evidence>
<dbReference type="PANTHER" id="PTHR11088">
    <property type="entry name" value="TRNA DIMETHYLALLYLTRANSFERASE"/>
    <property type="match status" value="1"/>
</dbReference>
<evidence type="ECO:0000256" key="3">
    <source>
        <dbReference type="ARBA" id="ARBA00005842"/>
    </source>
</evidence>
<comment type="function">
    <text evidence="2 10 12">Catalyzes the transfer of a dimethylallyl group onto the adenine at position 37 in tRNAs that read codons beginning with uridine, leading to the formation of N6-(dimethylallyl)adenosine (i(6)A).</text>
</comment>
<dbReference type="SUPFAM" id="SSF52540">
    <property type="entry name" value="P-loop containing nucleoside triphosphate hydrolases"/>
    <property type="match status" value="1"/>
</dbReference>
<evidence type="ECO:0000256" key="10">
    <source>
        <dbReference type="HAMAP-Rule" id="MF_00185"/>
    </source>
</evidence>
<feature type="region of interest" description="Interaction with substrate tRNA" evidence="10">
    <location>
        <begin position="42"/>
        <end position="45"/>
    </location>
</feature>
<dbReference type="GO" id="GO:0052381">
    <property type="term" value="F:tRNA dimethylallyltransferase activity"/>
    <property type="evidence" value="ECO:0007669"/>
    <property type="project" value="UniProtKB-UniRule"/>
</dbReference>
<dbReference type="GO" id="GO:0005524">
    <property type="term" value="F:ATP binding"/>
    <property type="evidence" value="ECO:0007669"/>
    <property type="project" value="UniProtKB-UniRule"/>
</dbReference>
<evidence type="ECO:0000256" key="1">
    <source>
        <dbReference type="ARBA" id="ARBA00001946"/>
    </source>
</evidence>
<keyword evidence="8 10" id="KW-0460">Magnesium</keyword>
<dbReference type="OrthoDB" id="9776390at2"/>
<sequence length="319" mass="36556">MSKPPNASYPRAIFLMGPTASGKTNLALALHQALLVDLISVDSALIYRGMDIGTDKPSTKELLLSPHRLLNIRDPSETYSAAEFSRDALIEMKRITHSGRVPLLVGGSMFYYKALKDGLSPLPPSNPEVRQHIQDMAYQKGWNAVRHQLYCIDPISAQCIHINDTQRLSRALEVCLISGQRFSDLTKRSGQSLPYNISAFAVSPISRALLNQRIEKRVHNMLKLGFEYEVRQLFERGDLHAFMPSMRCVGYRQMWSYLSGIINYETMVCQTIYATRQLAKKQMTWLRNWRDNIYWFDSDQLDTAYKKILQICLTQDKKD</sequence>
<dbReference type="GO" id="GO:0006400">
    <property type="term" value="P:tRNA modification"/>
    <property type="evidence" value="ECO:0007669"/>
    <property type="project" value="TreeGrafter"/>
</dbReference>
<evidence type="ECO:0000256" key="2">
    <source>
        <dbReference type="ARBA" id="ARBA00003213"/>
    </source>
</evidence>
<feature type="binding site" evidence="10">
    <location>
        <begin position="17"/>
        <end position="24"/>
    </location>
    <ligand>
        <name>ATP</name>
        <dbReference type="ChEBI" id="CHEBI:30616"/>
    </ligand>
</feature>
<comment type="cofactor">
    <cofactor evidence="1 10">
        <name>Mg(2+)</name>
        <dbReference type="ChEBI" id="CHEBI:18420"/>
    </cofactor>
</comment>
<keyword evidence="4 10" id="KW-0808">Transferase</keyword>
<evidence type="ECO:0000313" key="14">
    <source>
        <dbReference type="EMBL" id="VFP87133.1"/>
    </source>
</evidence>
<dbReference type="HAMAP" id="MF_00185">
    <property type="entry name" value="IPP_trans"/>
    <property type="match status" value="1"/>
</dbReference>
<evidence type="ECO:0000256" key="4">
    <source>
        <dbReference type="ARBA" id="ARBA00022679"/>
    </source>
</evidence>
<comment type="subunit">
    <text evidence="10">Monomer.</text>
</comment>
<proteinExistence type="inferred from homology"/>
<feature type="region of interest" description="Interaction with substrate tRNA" evidence="10">
    <location>
        <begin position="247"/>
        <end position="252"/>
    </location>
</feature>
<accession>A0A451DK83</accession>
<evidence type="ECO:0000256" key="5">
    <source>
        <dbReference type="ARBA" id="ARBA00022694"/>
    </source>
</evidence>
<keyword evidence="5 10" id="KW-0819">tRNA processing</keyword>
<dbReference type="Proteomes" id="UP000294462">
    <property type="component" value="Chromosome"/>
</dbReference>
<dbReference type="EMBL" id="LR217725">
    <property type="protein sequence ID" value="VFP87133.1"/>
    <property type="molecule type" value="Genomic_DNA"/>
</dbReference>
<dbReference type="InterPro" id="IPR027417">
    <property type="entry name" value="P-loop_NTPase"/>
</dbReference>
<keyword evidence="15" id="KW-1185">Reference proteome</keyword>
<comment type="caution">
    <text evidence="10">Lacks conserved residue(s) required for the propagation of feature annotation.</text>
</comment>
<dbReference type="Pfam" id="PF01715">
    <property type="entry name" value="IPPT"/>
    <property type="match status" value="1"/>
</dbReference>
<reference evidence="14 15" key="1">
    <citation type="submission" date="2019-02" db="EMBL/GenBank/DDBJ databases">
        <authorList>
            <person name="Manzano-Marin A."/>
            <person name="Manzano-Marin A."/>
        </authorList>
    </citation>
    <scope>NUCLEOTIDE SEQUENCE [LARGE SCALE GENOMIC DNA]</scope>
    <source>
        <strain evidence="14 15">ErCipseudotaxifoliae</strain>
    </source>
</reference>
<evidence type="ECO:0000256" key="11">
    <source>
        <dbReference type="RuleBase" id="RU003783"/>
    </source>
</evidence>
<dbReference type="RefSeq" id="WP_072666318.1">
    <property type="nucleotide sequence ID" value="NZ_LR217725.1"/>
</dbReference>
<protein>
    <recommendedName>
        <fullName evidence="10">tRNA dimethylallyltransferase</fullName>
        <ecNumber evidence="10">2.5.1.75</ecNumber>
    </recommendedName>
    <alternativeName>
        <fullName evidence="10">Dimethylallyl diphosphate:tRNA dimethylallyltransferase</fullName>
        <shortName evidence="10">DMAPP:tRNA dimethylallyltransferase</shortName>
        <shortName evidence="10">DMATase</shortName>
    </alternativeName>
    <alternativeName>
        <fullName evidence="10">Isopentenyl-diphosphate:tRNA isopentenyltransferase</fullName>
        <shortName evidence="10">IPP transferase</shortName>
        <shortName evidence="10">IPPT</shortName>
        <shortName evidence="10">IPTase</shortName>
    </alternativeName>
</protein>
<comment type="catalytic activity">
    <reaction evidence="9 10 11">
        <text>adenosine(37) in tRNA + dimethylallyl diphosphate = N(6)-dimethylallyladenosine(37) in tRNA + diphosphate</text>
        <dbReference type="Rhea" id="RHEA:26482"/>
        <dbReference type="Rhea" id="RHEA-COMP:10162"/>
        <dbReference type="Rhea" id="RHEA-COMP:10375"/>
        <dbReference type="ChEBI" id="CHEBI:33019"/>
        <dbReference type="ChEBI" id="CHEBI:57623"/>
        <dbReference type="ChEBI" id="CHEBI:74411"/>
        <dbReference type="ChEBI" id="CHEBI:74415"/>
        <dbReference type="EC" id="2.5.1.75"/>
    </reaction>
</comment>
<comment type="similarity">
    <text evidence="3 10 13">Belongs to the IPP transferase family.</text>
</comment>
<dbReference type="Gene3D" id="3.40.50.300">
    <property type="entry name" value="P-loop containing nucleotide triphosphate hydrolases"/>
    <property type="match status" value="1"/>
</dbReference>
<dbReference type="InterPro" id="IPR039657">
    <property type="entry name" value="Dimethylallyltransferase"/>
</dbReference>
<dbReference type="Gene3D" id="1.10.20.140">
    <property type="match status" value="1"/>
</dbReference>
<evidence type="ECO:0000256" key="13">
    <source>
        <dbReference type="RuleBase" id="RU003785"/>
    </source>
</evidence>
<evidence type="ECO:0000256" key="12">
    <source>
        <dbReference type="RuleBase" id="RU003784"/>
    </source>
</evidence>
<feature type="region of interest" description="Interaction with substrate tRNA" evidence="10">
    <location>
        <begin position="166"/>
        <end position="170"/>
    </location>
</feature>
<dbReference type="KEGG" id="ehd:ERCIPSTX3056_431"/>
<evidence type="ECO:0000256" key="6">
    <source>
        <dbReference type="ARBA" id="ARBA00022741"/>
    </source>
</evidence>
<feature type="binding site" evidence="10">
    <location>
        <begin position="19"/>
        <end position="24"/>
    </location>
    <ligand>
        <name>substrate</name>
    </ligand>
</feature>
<dbReference type="NCBIfam" id="TIGR00174">
    <property type="entry name" value="miaA"/>
    <property type="match status" value="1"/>
</dbReference>
<dbReference type="PANTHER" id="PTHR11088:SF60">
    <property type="entry name" value="TRNA DIMETHYLALLYLTRANSFERASE"/>
    <property type="match status" value="1"/>
</dbReference>
<keyword evidence="6 10" id="KW-0547">Nucleotide-binding</keyword>
<dbReference type="FunFam" id="1.10.20.140:FF:000001">
    <property type="entry name" value="tRNA dimethylallyltransferase"/>
    <property type="match status" value="1"/>
</dbReference>
<evidence type="ECO:0000256" key="9">
    <source>
        <dbReference type="ARBA" id="ARBA00049563"/>
    </source>
</evidence>
<keyword evidence="7 10" id="KW-0067">ATP-binding</keyword>
<dbReference type="InterPro" id="IPR018022">
    <property type="entry name" value="IPT"/>
</dbReference>
<feature type="site" description="Interaction with substrate tRNA" evidence="10">
    <location>
        <position position="108"/>
    </location>
</feature>
<feature type="site" description="Interaction with substrate tRNA" evidence="10">
    <location>
        <position position="130"/>
    </location>
</feature>
<name>A0A451DK83_9GAMM</name>
<evidence type="ECO:0000256" key="7">
    <source>
        <dbReference type="ARBA" id="ARBA00022840"/>
    </source>
</evidence>
<gene>
    <name evidence="10 14" type="primary">miaA</name>
    <name evidence="14" type="ORF">ERCIPSTX3056_431</name>
</gene>
<organism evidence="14 15">
    <name type="scientific">Candidatus Erwinia haradaeae</name>
    <dbReference type="NCBI Taxonomy" id="1922217"/>
    <lineage>
        <taxon>Bacteria</taxon>
        <taxon>Pseudomonadati</taxon>
        <taxon>Pseudomonadota</taxon>
        <taxon>Gammaproteobacteria</taxon>
        <taxon>Enterobacterales</taxon>
        <taxon>Erwiniaceae</taxon>
        <taxon>Erwinia</taxon>
    </lineage>
</organism>